<dbReference type="Gene3D" id="3.40.50.1820">
    <property type="entry name" value="alpha/beta hydrolase"/>
    <property type="match status" value="1"/>
</dbReference>
<dbReference type="SUPFAM" id="SSF53474">
    <property type="entry name" value="alpha/beta-Hydrolases"/>
    <property type="match status" value="1"/>
</dbReference>
<evidence type="ECO:0008006" key="3">
    <source>
        <dbReference type="Google" id="ProtNLM"/>
    </source>
</evidence>
<sequence>MLVLHPYWTDATLSHGSLKVDFVKASLHLQPSPYNHHPLTKLYTSPNLTLQCERKANQFSTNSQIHWISIDCLKLAYLLQEDEPNRLTCSQTCHSQPTRITHKLYMLTHRDPETPGWTKYLYEAATKDLKIYSTLLDEGVSHGDDLALLFSKGTFKSDKIEKITQLLVSNWANFVSKGSPLIPKEIWPPVQAGGPVLYYNVSTIPHMSKSPFKQKESNFWRKTIPYIEKTLSPKEQNENQGLTPWILGAIFTYFLLSFMNRQQFNPIL</sequence>
<reference evidence="1 2" key="1">
    <citation type="submission" date="2023-11" db="EMBL/GenBank/DDBJ databases">
        <title>Halocaridina rubra genome assembly.</title>
        <authorList>
            <person name="Smith C."/>
        </authorList>
    </citation>
    <scope>NUCLEOTIDE SEQUENCE [LARGE SCALE GENOMIC DNA]</scope>
    <source>
        <strain evidence="1">EP-1</strain>
        <tissue evidence="1">Whole</tissue>
    </source>
</reference>
<name>A0AAN9A4J6_HALRR</name>
<gene>
    <name evidence="1" type="ORF">SK128_015695</name>
</gene>
<dbReference type="EMBL" id="JAXCGZ010005918">
    <property type="protein sequence ID" value="KAK7080451.1"/>
    <property type="molecule type" value="Genomic_DNA"/>
</dbReference>
<proteinExistence type="predicted"/>
<evidence type="ECO:0000313" key="1">
    <source>
        <dbReference type="EMBL" id="KAK7080451.1"/>
    </source>
</evidence>
<dbReference type="AlphaFoldDB" id="A0AAN9A4J6"/>
<keyword evidence="2" id="KW-1185">Reference proteome</keyword>
<dbReference type="Proteomes" id="UP001381693">
    <property type="component" value="Unassembled WGS sequence"/>
</dbReference>
<organism evidence="1 2">
    <name type="scientific">Halocaridina rubra</name>
    <name type="common">Hawaiian red shrimp</name>
    <dbReference type="NCBI Taxonomy" id="373956"/>
    <lineage>
        <taxon>Eukaryota</taxon>
        <taxon>Metazoa</taxon>
        <taxon>Ecdysozoa</taxon>
        <taxon>Arthropoda</taxon>
        <taxon>Crustacea</taxon>
        <taxon>Multicrustacea</taxon>
        <taxon>Malacostraca</taxon>
        <taxon>Eumalacostraca</taxon>
        <taxon>Eucarida</taxon>
        <taxon>Decapoda</taxon>
        <taxon>Pleocyemata</taxon>
        <taxon>Caridea</taxon>
        <taxon>Atyoidea</taxon>
        <taxon>Atyidae</taxon>
        <taxon>Halocaridina</taxon>
    </lineage>
</organism>
<protein>
    <recommendedName>
        <fullName evidence="3">Carboxylesterase</fullName>
    </recommendedName>
</protein>
<evidence type="ECO:0000313" key="2">
    <source>
        <dbReference type="Proteomes" id="UP001381693"/>
    </source>
</evidence>
<dbReference type="InterPro" id="IPR029058">
    <property type="entry name" value="AB_hydrolase_fold"/>
</dbReference>
<accession>A0AAN9A4J6</accession>
<comment type="caution">
    <text evidence="1">The sequence shown here is derived from an EMBL/GenBank/DDBJ whole genome shotgun (WGS) entry which is preliminary data.</text>
</comment>